<reference evidence="8" key="1">
    <citation type="journal article" date="2019" name="Int. J. Syst. Evol. Microbiol.">
        <title>The Global Catalogue of Microorganisms (GCM) 10K type strain sequencing project: providing services to taxonomists for standard genome sequencing and annotation.</title>
        <authorList>
            <consortium name="The Broad Institute Genomics Platform"/>
            <consortium name="The Broad Institute Genome Sequencing Center for Infectious Disease"/>
            <person name="Wu L."/>
            <person name="Ma J."/>
        </authorList>
    </citation>
    <scope>NUCLEOTIDE SEQUENCE [LARGE SCALE GENOMIC DNA]</scope>
    <source>
        <strain evidence="8">CGMCC 1.16060</strain>
    </source>
</reference>
<feature type="transmembrane region" description="Helical" evidence="6">
    <location>
        <begin position="7"/>
        <end position="29"/>
    </location>
</feature>
<evidence type="ECO:0008006" key="9">
    <source>
        <dbReference type="Google" id="ProtNLM"/>
    </source>
</evidence>
<evidence type="ECO:0000256" key="1">
    <source>
        <dbReference type="ARBA" id="ARBA00004651"/>
    </source>
</evidence>
<name>A0ABQ1UC32_9FLAO</name>
<keyword evidence="2" id="KW-1003">Cell membrane</keyword>
<feature type="transmembrane region" description="Helical" evidence="6">
    <location>
        <begin position="41"/>
        <end position="61"/>
    </location>
</feature>
<feature type="transmembrane region" description="Helical" evidence="6">
    <location>
        <begin position="376"/>
        <end position="396"/>
    </location>
</feature>
<feature type="transmembrane region" description="Helical" evidence="6">
    <location>
        <begin position="343"/>
        <end position="364"/>
    </location>
</feature>
<feature type="transmembrane region" description="Helical" evidence="6">
    <location>
        <begin position="313"/>
        <end position="337"/>
    </location>
</feature>
<dbReference type="InterPro" id="IPR050833">
    <property type="entry name" value="Poly_Biosynth_Transport"/>
</dbReference>
<dbReference type="Proteomes" id="UP000655016">
    <property type="component" value="Unassembled WGS sequence"/>
</dbReference>
<comment type="caution">
    <text evidence="7">The sequence shown here is derived from an EMBL/GenBank/DDBJ whole genome shotgun (WGS) entry which is preliminary data.</text>
</comment>
<feature type="transmembrane region" description="Helical" evidence="6">
    <location>
        <begin position="184"/>
        <end position="201"/>
    </location>
</feature>
<keyword evidence="4 6" id="KW-1133">Transmembrane helix</keyword>
<proteinExistence type="predicted"/>
<sequence length="508" mass="56673">MQNAKKVILNTGFLYGKMVISIFIALYSTRIVLTALGVADFGIFNLIGGVIAMLSFLNLAMTTSTQRFMSFYLGAGDGGKLNEIFRSSFLLHFVIGLLVVILLEIASVFLFEGFLKIPLDRLDTAKTIYHFMVASTFFTINAVPYDAVINAHENMLFDALTGILESFLKLGIAFSLLYSGFDKLILYGLLMVILTITIRVIKSLYCSANYEECKLFLKRPFDPNLLKEMFSFAGWNLFGALCNIGTSQGIAIILNFFFGTLINAAYAIANQVNGQLYAFAANMLKALGPQIMKSEGSGDRKGMLHLSMLASKYGFYLLAFFAIPLIFEMPFVIKLWLNKVPNNTIIFCRLVLLATMANMITVGLQTAIQSVGNIKLYQTVMGSLLLLNLPVGWLLLKFGNPPYSILISLIIIELIAGSFRIFFLHLKAGLSVVEYINSVIVKIIIVLTITILGSFVPYYFLEQGFLRLIALSFFSAVVFIISLYNFGIDKNEKIQIDGWIRYKIKSKK</sequence>
<dbReference type="RefSeq" id="WP_163394415.1">
    <property type="nucleotide sequence ID" value="NZ_BMKP01000004.1"/>
</dbReference>
<feature type="transmembrane region" description="Helical" evidence="6">
    <location>
        <begin position="402"/>
        <end position="423"/>
    </location>
</feature>
<evidence type="ECO:0000256" key="2">
    <source>
        <dbReference type="ARBA" id="ARBA00022475"/>
    </source>
</evidence>
<keyword evidence="5 6" id="KW-0472">Membrane</keyword>
<evidence type="ECO:0000313" key="7">
    <source>
        <dbReference type="EMBL" id="GGF12634.1"/>
    </source>
</evidence>
<evidence type="ECO:0000256" key="3">
    <source>
        <dbReference type="ARBA" id="ARBA00022692"/>
    </source>
</evidence>
<dbReference type="PANTHER" id="PTHR30250:SF26">
    <property type="entry name" value="PSMA PROTEIN"/>
    <property type="match status" value="1"/>
</dbReference>
<evidence type="ECO:0000256" key="5">
    <source>
        <dbReference type="ARBA" id="ARBA00023136"/>
    </source>
</evidence>
<feature type="transmembrane region" description="Helical" evidence="6">
    <location>
        <begin position="435"/>
        <end position="459"/>
    </location>
</feature>
<feature type="transmembrane region" description="Helical" evidence="6">
    <location>
        <begin position="465"/>
        <end position="486"/>
    </location>
</feature>
<evidence type="ECO:0000256" key="4">
    <source>
        <dbReference type="ARBA" id="ARBA00022989"/>
    </source>
</evidence>
<keyword evidence="8" id="KW-1185">Reference proteome</keyword>
<dbReference type="PANTHER" id="PTHR30250">
    <property type="entry name" value="PST FAMILY PREDICTED COLANIC ACID TRANSPORTER"/>
    <property type="match status" value="1"/>
</dbReference>
<organism evidence="7 8">
    <name type="scientific">Flavobacterium limi</name>
    <dbReference type="NCBI Taxonomy" id="2045105"/>
    <lineage>
        <taxon>Bacteria</taxon>
        <taxon>Pseudomonadati</taxon>
        <taxon>Bacteroidota</taxon>
        <taxon>Flavobacteriia</taxon>
        <taxon>Flavobacteriales</taxon>
        <taxon>Flavobacteriaceae</taxon>
        <taxon>Flavobacterium</taxon>
    </lineage>
</organism>
<comment type="subcellular location">
    <subcellularLocation>
        <location evidence="1">Cell membrane</location>
        <topology evidence="1">Multi-pass membrane protein</topology>
    </subcellularLocation>
</comment>
<evidence type="ECO:0000256" key="6">
    <source>
        <dbReference type="SAM" id="Phobius"/>
    </source>
</evidence>
<feature type="transmembrane region" description="Helical" evidence="6">
    <location>
        <begin position="156"/>
        <end position="178"/>
    </location>
</feature>
<dbReference type="EMBL" id="BMKP01000004">
    <property type="protein sequence ID" value="GGF12634.1"/>
    <property type="molecule type" value="Genomic_DNA"/>
</dbReference>
<gene>
    <name evidence="7" type="ORF">GCM10011518_22340</name>
</gene>
<keyword evidence="3 6" id="KW-0812">Transmembrane</keyword>
<accession>A0ABQ1UC32</accession>
<protein>
    <recommendedName>
        <fullName evidence="9">Na+-driven multidrug efflux pump</fullName>
    </recommendedName>
</protein>
<evidence type="ECO:0000313" key="8">
    <source>
        <dbReference type="Proteomes" id="UP000655016"/>
    </source>
</evidence>
<feature type="transmembrane region" description="Helical" evidence="6">
    <location>
        <begin position="89"/>
        <end position="115"/>
    </location>
</feature>